<keyword evidence="2" id="KW-1185">Reference proteome</keyword>
<protein>
    <submittedName>
        <fullName evidence="1">Uncharacterized protein</fullName>
    </submittedName>
</protein>
<gene>
    <name evidence="1" type="ORF">DW833_03675</name>
</gene>
<sequence length="246" mass="27101">MNSNIVFAVFAGNNTSVIASHAWQYDYGQILRIQGLHLPAAVEVHFAIEDEETSTTRVGVTTNDITDVVIPDNCLENADTIESYNLYAYIYLTTDQAGGTGYKITIPVKTRAKPETFDGPGEQELFKEAIKAVNNSANSATQSEKVAEAWAHGHKDYPDQDKDNAAYYATEAKNAAASVSGRVAESKKEIDNYVKEKEEALKGETGNVYFAAFKVVNGRLIMCSDPNVDKVCFHREGSRLKYRLAL</sequence>
<dbReference type="RefSeq" id="WP_118380603.1">
    <property type="nucleotide sequence ID" value="NZ_CABJFJ010000003.1"/>
</dbReference>
<reference evidence="1 2" key="1">
    <citation type="submission" date="2018-08" db="EMBL/GenBank/DDBJ databases">
        <title>A genome reference for cultivated species of the human gut microbiota.</title>
        <authorList>
            <person name="Zou Y."/>
            <person name="Xue W."/>
            <person name="Luo G."/>
        </authorList>
    </citation>
    <scope>NUCLEOTIDE SEQUENCE [LARGE SCALE GENOMIC DNA]</scope>
    <source>
        <strain evidence="1 2">AM34-3LB</strain>
    </source>
</reference>
<proteinExistence type="predicted"/>
<name>A0A414B828_9FIRM</name>
<evidence type="ECO:0000313" key="2">
    <source>
        <dbReference type="Proteomes" id="UP000284621"/>
    </source>
</evidence>
<comment type="caution">
    <text evidence="1">The sequence shown here is derived from an EMBL/GenBank/DDBJ whole genome shotgun (WGS) entry which is preliminary data.</text>
</comment>
<accession>A0A414B828</accession>
<dbReference type="EMBL" id="QSID01000003">
    <property type="protein sequence ID" value="RHC66949.1"/>
    <property type="molecule type" value="Genomic_DNA"/>
</dbReference>
<dbReference type="AlphaFoldDB" id="A0A414B828"/>
<dbReference type="Proteomes" id="UP000284621">
    <property type="component" value="Unassembled WGS sequence"/>
</dbReference>
<organism evidence="1 2">
    <name type="scientific">Anaerobutyricum hallii</name>
    <dbReference type="NCBI Taxonomy" id="39488"/>
    <lineage>
        <taxon>Bacteria</taxon>
        <taxon>Bacillati</taxon>
        <taxon>Bacillota</taxon>
        <taxon>Clostridia</taxon>
        <taxon>Lachnospirales</taxon>
        <taxon>Lachnospiraceae</taxon>
        <taxon>Anaerobutyricum</taxon>
    </lineage>
</organism>
<evidence type="ECO:0000313" key="1">
    <source>
        <dbReference type="EMBL" id="RHC66949.1"/>
    </source>
</evidence>